<keyword evidence="3" id="KW-0012">Acyltransferase</keyword>
<evidence type="ECO:0000259" key="7">
    <source>
        <dbReference type="PROSITE" id="PS50212"/>
    </source>
</evidence>
<dbReference type="PANTHER" id="PTHR11377:SF5">
    <property type="entry name" value="GLYCYLPEPTIDE N-TETRADECANOYLTRANSFERASE"/>
    <property type="match status" value="1"/>
</dbReference>
<organism evidence="8">
    <name type="scientific">Oikopleura dioica</name>
    <name type="common">Tunicate</name>
    <dbReference type="NCBI Taxonomy" id="34765"/>
    <lineage>
        <taxon>Eukaryota</taxon>
        <taxon>Metazoa</taxon>
        <taxon>Chordata</taxon>
        <taxon>Tunicata</taxon>
        <taxon>Appendicularia</taxon>
        <taxon>Copelata</taxon>
        <taxon>Oikopleuridae</taxon>
        <taxon>Oikopleura</taxon>
    </lineage>
</organism>
<comment type="function">
    <text evidence="3">Adds a myristoyl group to the N-terminal glycine residue of certain cellular proteins.</text>
</comment>
<dbReference type="AlphaFoldDB" id="E4X994"/>
<dbReference type="PROSITE" id="PS50009">
    <property type="entry name" value="RASGEF_CAT"/>
    <property type="match status" value="1"/>
</dbReference>
<dbReference type="InterPro" id="IPR001895">
    <property type="entry name" value="RASGEF_cat_dom"/>
</dbReference>
<dbReference type="GO" id="GO:0004379">
    <property type="term" value="F:glycylpeptide N-tetradecanoyltransferase activity"/>
    <property type="evidence" value="ECO:0007669"/>
    <property type="project" value="UniProtKB-EC"/>
</dbReference>
<dbReference type="EMBL" id="FN653030">
    <property type="protein sequence ID" value="CBY19023.1"/>
    <property type="molecule type" value="Genomic_DNA"/>
</dbReference>
<feature type="region of interest" description="Disordered" evidence="5">
    <location>
        <begin position="1"/>
        <end position="36"/>
    </location>
</feature>
<dbReference type="Gene3D" id="3.40.630.30">
    <property type="match status" value="1"/>
</dbReference>
<sequence>MKKSISSGMTGWTKKLGGLFRPTPGENGSGSKRKIEISEPLRQVGGTSVDHVQSLLQITDHLLEIEKSAKYMNKLIEKNQKELIPQVVTLIIDTVQKMLDDIVVIVGREPEISTDDKWNLFFESRQQEARNYLAALVKLSDSSSEISHDDTQMTQEMVQKLEKVLRNILDYARFKFPVTPKCTQNSFRKSLHASIENLEYLGSGEIPRTRGLRRNNIRRSFRTISRKTKELINSSSSIRPPSMDGTNNGSVKRRLVTGRSRSVVGRQRSNQSDVSEGLTFLSLNSADLHLESDRSNIDVRYSNDQFSAICTSSPAGSSYSRPLSSNSYSDVLSTSCSSGRFVGGPEIVVDGPPLLPEKGLPPILPPKKNKPLGGLNVFTPQKNRFSMVSSDSRDSYLNEKTEQSSDLSLIPPEIPEKRSPSKNHRDSGYNELNDPSSMLGTPDQMVEKVLSQNVKSDFIEAFLSSFRTFLPLENLIDQLLKRIRQADTCASASGIPVQILIRVVDQLVYTELNDNIKQKLDDEIFWMMTHREKNFLNYAKQLRDSVQRIVKKKNSAKRPLSMGALSDNEINHFNSVSYWTQGLILSQNSPGKDVTDLRERILNNFFKILSHLRKNNNFNSYFAVVAGVSSKAVTRLHWKSSIHEKIQEFQKITSVDKNFINYRPVLKDSLLPCVPYIGILVEIQFSALGRNQTMNRLIRLMKLPGQTSLPGLRKMEKKDCEKARALLGGYLQKFDMTPIYSEEEFDHWFMPREGVISSYVVENSDGEITDFGSFYSLPSTVVNNKNHSTLNAAYCFYNVSDRLKDLMQDMLVIAHNQKFDVFNALDLMENEQFLKPLKFGEGDGNLNYYLYNWRCPELEKKKLGLVLL</sequence>
<evidence type="ECO:0000256" key="5">
    <source>
        <dbReference type="SAM" id="MobiDB-lite"/>
    </source>
</evidence>
<keyword evidence="9" id="KW-1185">Reference proteome</keyword>
<feature type="compositionally biased region" description="Polar residues" evidence="5">
    <location>
        <begin position="231"/>
        <end position="250"/>
    </location>
</feature>
<dbReference type="OrthoDB" id="25179at2759"/>
<evidence type="ECO:0000256" key="1">
    <source>
        <dbReference type="ARBA" id="ARBA00048276"/>
    </source>
</evidence>
<feature type="compositionally biased region" description="Basic and acidic residues" evidence="5">
    <location>
        <begin position="414"/>
        <end position="428"/>
    </location>
</feature>
<feature type="domain" description="N-terminal Ras-GEF" evidence="7">
    <location>
        <begin position="433"/>
        <end position="550"/>
    </location>
</feature>
<evidence type="ECO:0000313" key="8">
    <source>
        <dbReference type="EMBL" id="CBY19023.1"/>
    </source>
</evidence>
<dbReference type="InterPro" id="IPR023578">
    <property type="entry name" value="Ras_GEF_dom_sf"/>
</dbReference>
<evidence type="ECO:0000256" key="2">
    <source>
        <dbReference type="PROSITE-ProRule" id="PRU00168"/>
    </source>
</evidence>
<dbReference type="EC" id="2.3.1.97" evidence="3"/>
<gene>
    <name evidence="8" type="ORF">GSOID_T00004441001</name>
</gene>
<dbReference type="Gene3D" id="1.20.870.10">
    <property type="entry name" value="Son of sevenless (SoS) protein Chain: S domain 1"/>
    <property type="match status" value="1"/>
</dbReference>
<evidence type="ECO:0000256" key="3">
    <source>
        <dbReference type="RuleBase" id="RU000586"/>
    </source>
</evidence>
<proteinExistence type="inferred from homology"/>
<dbReference type="SUPFAM" id="SSF55729">
    <property type="entry name" value="Acyl-CoA N-acyltransferases (Nat)"/>
    <property type="match status" value="1"/>
</dbReference>
<dbReference type="InterPro" id="IPR000651">
    <property type="entry name" value="Ras-like_Gua-exchang_fac_N"/>
</dbReference>
<dbReference type="GO" id="GO:0007264">
    <property type="term" value="P:small GTPase-mediated signal transduction"/>
    <property type="evidence" value="ECO:0007669"/>
    <property type="project" value="InterPro"/>
</dbReference>
<comment type="similarity">
    <text evidence="4">Belongs to the NMT family.</text>
</comment>
<keyword evidence="3" id="KW-0808">Transferase</keyword>
<feature type="compositionally biased region" description="Polar residues" evidence="5">
    <location>
        <begin position="1"/>
        <end position="10"/>
    </location>
</feature>
<name>E4X994_OIKDI</name>
<dbReference type="Proteomes" id="UP000001307">
    <property type="component" value="Unassembled WGS sequence"/>
</dbReference>
<feature type="domain" description="Ras-GEF" evidence="6">
    <location>
        <begin position="520"/>
        <end position="752"/>
    </location>
</feature>
<dbReference type="InParanoid" id="E4X994"/>
<evidence type="ECO:0000256" key="4">
    <source>
        <dbReference type="RuleBase" id="RU004178"/>
    </source>
</evidence>
<accession>E4X994</accession>
<dbReference type="GO" id="GO:0005737">
    <property type="term" value="C:cytoplasm"/>
    <property type="evidence" value="ECO:0007669"/>
    <property type="project" value="TreeGrafter"/>
</dbReference>
<dbReference type="InterPro" id="IPR000903">
    <property type="entry name" value="NMT"/>
</dbReference>
<feature type="region of interest" description="Disordered" evidence="5">
    <location>
        <begin position="231"/>
        <end position="251"/>
    </location>
</feature>
<dbReference type="PROSITE" id="PS50212">
    <property type="entry name" value="RASGEF_NTER"/>
    <property type="match status" value="1"/>
</dbReference>
<dbReference type="SMART" id="SM00147">
    <property type="entry name" value="RasGEF"/>
    <property type="match status" value="1"/>
</dbReference>
<dbReference type="InterPro" id="IPR022678">
    <property type="entry name" value="NMT_CS"/>
</dbReference>
<dbReference type="PROSITE" id="PS00976">
    <property type="entry name" value="NMT_2"/>
    <property type="match status" value="1"/>
</dbReference>
<dbReference type="Pfam" id="PF02799">
    <property type="entry name" value="NMT_C"/>
    <property type="match status" value="1"/>
</dbReference>
<protein>
    <recommendedName>
        <fullName evidence="3">Glycylpeptide N-tetradecanoyltransferase</fullName>
        <ecNumber evidence="3">2.3.1.97</ecNumber>
    </recommendedName>
</protein>
<dbReference type="SUPFAM" id="SSF48366">
    <property type="entry name" value="Ras GEF"/>
    <property type="match status" value="1"/>
</dbReference>
<dbReference type="GO" id="GO:0005085">
    <property type="term" value="F:guanyl-nucleotide exchange factor activity"/>
    <property type="evidence" value="ECO:0007669"/>
    <property type="project" value="UniProtKB-KW"/>
</dbReference>
<reference evidence="8" key="1">
    <citation type="journal article" date="2010" name="Science">
        <title>Plasticity of animal genome architecture unmasked by rapid evolution of a pelagic tunicate.</title>
        <authorList>
            <person name="Denoeud F."/>
            <person name="Henriet S."/>
            <person name="Mungpakdee S."/>
            <person name="Aury J.M."/>
            <person name="Da Silva C."/>
            <person name="Brinkmann H."/>
            <person name="Mikhaleva J."/>
            <person name="Olsen L.C."/>
            <person name="Jubin C."/>
            <person name="Canestro C."/>
            <person name="Bouquet J.M."/>
            <person name="Danks G."/>
            <person name="Poulain J."/>
            <person name="Campsteijn C."/>
            <person name="Adamski M."/>
            <person name="Cross I."/>
            <person name="Yadetie F."/>
            <person name="Muffato M."/>
            <person name="Louis A."/>
            <person name="Butcher S."/>
            <person name="Tsagkogeorga G."/>
            <person name="Konrad A."/>
            <person name="Singh S."/>
            <person name="Jensen M.F."/>
            <person name="Cong E.H."/>
            <person name="Eikeseth-Otteraa H."/>
            <person name="Noel B."/>
            <person name="Anthouard V."/>
            <person name="Porcel B.M."/>
            <person name="Kachouri-Lafond R."/>
            <person name="Nishino A."/>
            <person name="Ugolini M."/>
            <person name="Chourrout P."/>
            <person name="Nishida H."/>
            <person name="Aasland R."/>
            <person name="Huzurbazar S."/>
            <person name="Westhof E."/>
            <person name="Delsuc F."/>
            <person name="Lehrach H."/>
            <person name="Reinhardt R."/>
            <person name="Weissenbach J."/>
            <person name="Roy S.W."/>
            <person name="Artiguenave F."/>
            <person name="Postlethwait J.H."/>
            <person name="Manak J.R."/>
            <person name="Thompson E.M."/>
            <person name="Jaillon O."/>
            <person name="Du Pasquier L."/>
            <person name="Boudinot P."/>
            <person name="Liberles D.A."/>
            <person name="Volff J.N."/>
            <person name="Philippe H."/>
            <person name="Lenhard B."/>
            <person name="Roest Crollius H."/>
            <person name="Wincker P."/>
            <person name="Chourrout D."/>
        </authorList>
    </citation>
    <scope>NUCLEOTIDE SEQUENCE [LARGE SCALE GENOMIC DNA]</scope>
</reference>
<dbReference type="InterPro" id="IPR016181">
    <property type="entry name" value="Acyl_CoA_acyltransferase"/>
</dbReference>
<evidence type="ECO:0000313" key="9">
    <source>
        <dbReference type="Proteomes" id="UP000001307"/>
    </source>
</evidence>
<evidence type="ECO:0000259" key="6">
    <source>
        <dbReference type="PROSITE" id="PS50009"/>
    </source>
</evidence>
<feature type="region of interest" description="Disordered" evidence="5">
    <location>
        <begin position="389"/>
        <end position="440"/>
    </location>
</feature>
<keyword evidence="2" id="KW-0344">Guanine-nucleotide releasing factor</keyword>
<feature type="compositionally biased region" description="Basic and acidic residues" evidence="5">
    <location>
        <begin position="391"/>
        <end position="403"/>
    </location>
</feature>
<dbReference type="PANTHER" id="PTHR11377">
    <property type="entry name" value="N-MYRISTOYL TRANSFERASE"/>
    <property type="match status" value="1"/>
</dbReference>
<comment type="catalytic activity">
    <reaction evidence="1 3">
        <text>N-terminal glycyl-[protein] + tetradecanoyl-CoA = N-tetradecanoylglycyl-[protein] + CoA + H(+)</text>
        <dbReference type="Rhea" id="RHEA:15521"/>
        <dbReference type="Rhea" id="RHEA-COMP:12666"/>
        <dbReference type="Rhea" id="RHEA-COMP:12667"/>
        <dbReference type="ChEBI" id="CHEBI:15378"/>
        <dbReference type="ChEBI" id="CHEBI:57287"/>
        <dbReference type="ChEBI" id="CHEBI:57385"/>
        <dbReference type="ChEBI" id="CHEBI:64723"/>
        <dbReference type="ChEBI" id="CHEBI:133050"/>
        <dbReference type="EC" id="2.3.1.97"/>
    </reaction>
</comment>
<dbReference type="InterPro" id="IPR022677">
    <property type="entry name" value="NMT_C"/>
</dbReference>